<evidence type="ECO:0000256" key="1">
    <source>
        <dbReference type="SAM" id="MobiDB-lite"/>
    </source>
</evidence>
<sequence>MGNFAMQNRSTSDTQTVDSIECRNEIEEGWKNLPSHQACLKEIHTKMPHKHLERLEKPFDGEDIMMEQSSRLDEEDSDQDANGIDYAKFCIWLFRYSQLMVITCIDAESLSPEPILNEEVQEEEAAEWSNSPQLLHGGEEEEAFDPEEDRALLRKCMAVIEERCVQELASRPSPEDNFEKEA</sequence>
<gene>
    <name evidence="2" type="ORF">Fot_38708</name>
</gene>
<comment type="caution">
    <text evidence="2">The sequence shown here is derived from an EMBL/GenBank/DDBJ whole genome shotgun (WGS) entry which is preliminary data.</text>
</comment>
<proteinExistence type="predicted"/>
<dbReference type="Proteomes" id="UP001604277">
    <property type="component" value="Unassembled WGS sequence"/>
</dbReference>
<evidence type="ECO:0000313" key="2">
    <source>
        <dbReference type="EMBL" id="KAL2494951.1"/>
    </source>
</evidence>
<keyword evidence="3" id="KW-1185">Reference proteome</keyword>
<feature type="region of interest" description="Disordered" evidence="1">
    <location>
        <begin position="120"/>
        <end position="146"/>
    </location>
</feature>
<protein>
    <submittedName>
        <fullName evidence="2">Cactin</fullName>
    </submittedName>
</protein>
<dbReference type="EMBL" id="JBFOLJ010000011">
    <property type="protein sequence ID" value="KAL2494951.1"/>
    <property type="molecule type" value="Genomic_DNA"/>
</dbReference>
<accession>A0ABD1S2M1</accession>
<evidence type="ECO:0000313" key="3">
    <source>
        <dbReference type="Proteomes" id="UP001604277"/>
    </source>
</evidence>
<name>A0ABD1S2M1_9LAMI</name>
<organism evidence="2 3">
    <name type="scientific">Forsythia ovata</name>
    <dbReference type="NCBI Taxonomy" id="205694"/>
    <lineage>
        <taxon>Eukaryota</taxon>
        <taxon>Viridiplantae</taxon>
        <taxon>Streptophyta</taxon>
        <taxon>Embryophyta</taxon>
        <taxon>Tracheophyta</taxon>
        <taxon>Spermatophyta</taxon>
        <taxon>Magnoliopsida</taxon>
        <taxon>eudicotyledons</taxon>
        <taxon>Gunneridae</taxon>
        <taxon>Pentapetalae</taxon>
        <taxon>asterids</taxon>
        <taxon>lamiids</taxon>
        <taxon>Lamiales</taxon>
        <taxon>Oleaceae</taxon>
        <taxon>Forsythieae</taxon>
        <taxon>Forsythia</taxon>
    </lineage>
</organism>
<reference evidence="3" key="1">
    <citation type="submission" date="2024-07" db="EMBL/GenBank/DDBJ databases">
        <title>Two chromosome-level genome assemblies of Korean endemic species Abeliophyllum distichum and Forsythia ovata (Oleaceae).</title>
        <authorList>
            <person name="Jang H."/>
        </authorList>
    </citation>
    <scope>NUCLEOTIDE SEQUENCE [LARGE SCALE GENOMIC DNA]</scope>
</reference>
<dbReference type="AlphaFoldDB" id="A0ABD1S2M1"/>